<evidence type="ECO:0000313" key="2">
    <source>
        <dbReference type="Proteomes" id="UP000530234"/>
    </source>
</evidence>
<dbReference type="RefSeq" id="WP_182667549.1">
    <property type="nucleotide sequence ID" value="NZ_VKHS01001437.1"/>
</dbReference>
<dbReference type="AlphaFoldDB" id="A0A7W3T997"/>
<sequence>MPDDPSEPRNGARPPRGVALSLLISMGAWLIFGSPMGGGGGGIPEEAAGGWVALPADRAEGSRCGWDGTWAILQYRGTQPTRVGEDLSVQPGDRWEFENGWEAADWLRALAGEPLPGAPQEGMGVAEIAEFLQSAPATWRYGGRTACVVGSDDSSAPDRR</sequence>
<protein>
    <submittedName>
        <fullName evidence="1">Uncharacterized protein</fullName>
    </submittedName>
</protein>
<comment type="caution">
    <text evidence="1">The sequence shown here is derived from an EMBL/GenBank/DDBJ whole genome shotgun (WGS) entry which is preliminary data.</text>
</comment>
<proteinExistence type="predicted"/>
<name>A0A7W3T997_9ACTN</name>
<accession>A0A7W3T997</accession>
<dbReference type="Proteomes" id="UP000530234">
    <property type="component" value="Unassembled WGS sequence"/>
</dbReference>
<keyword evidence="2" id="KW-1185">Reference proteome</keyword>
<evidence type="ECO:0000313" key="1">
    <source>
        <dbReference type="EMBL" id="MBB0233051.1"/>
    </source>
</evidence>
<gene>
    <name evidence="1" type="ORF">FOE67_27055</name>
</gene>
<organism evidence="1 2">
    <name type="scientific">Streptomyces calidiresistens</name>
    <dbReference type="NCBI Taxonomy" id="1485586"/>
    <lineage>
        <taxon>Bacteria</taxon>
        <taxon>Bacillati</taxon>
        <taxon>Actinomycetota</taxon>
        <taxon>Actinomycetes</taxon>
        <taxon>Kitasatosporales</taxon>
        <taxon>Streptomycetaceae</taxon>
        <taxon>Streptomyces</taxon>
    </lineage>
</organism>
<dbReference type="EMBL" id="VKHS01001437">
    <property type="protein sequence ID" value="MBB0233051.1"/>
    <property type="molecule type" value="Genomic_DNA"/>
</dbReference>
<reference evidence="2" key="1">
    <citation type="submission" date="2019-10" db="EMBL/GenBank/DDBJ databases">
        <title>Streptomyces sp. nov., a novel actinobacterium isolated from alkaline environment.</title>
        <authorList>
            <person name="Golinska P."/>
        </authorList>
    </citation>
    <scope>NUCLEOTIDE SEQUENCE [LARGE SCALE GENOMIC DNA]</scope>
    <source>
        <strain evidence="2">DSM 42108</strain>
    </source>
</reference>